<organism evidence="1 2">
    <name type="scientific">Marchantia polymorpha subsp. ruderalis</name>
    <dbReference type="NCBI Taxonomy" id="1480154"/>
    <lineage>
        <taxon>Eukaryota</taxon>
        <taxon>Viridiplantae</taxon>
        <taxon>Streptophyta</taxon>
        <taxon>Embryophyta</taxon>
        <taxon>Marchantiophyta</taxon>
        <taxon>Marchantiopsida</taxon>
        <taxon>Marchantiidae</taxon>
        <taxon>Marchantiales</taxon>
        <taxon>Marchantiaceae</taxon>
        <taxon>Marchantia</taxon>
    </lineage>
</organism>
<name>A0A176WMC8_MARPO</name>
<gene>
    <name evidence="1" type="ORF">AXG93_1757s1060</name>
</gene>
<proteinExistence type="predicted"/>
<dbReference type="AlphaFoldDB" id="A0A176WMC8"/>
<dbReference type="EMBL" id="LVLJ01000428">
    <property type="protein sequence ID" value="OAE34288.1"/>
    <property type="molecule type" value="Genomic_DNA"/>
</dbReference>
<accession>A0A176WMC8</accession>
<evidence type="ECO:0000313" key="1">
    <source>
        <dbReference type="EMBL" id="OAE34288.1"/>
    </source>
</evidence>
<dbReference type="Proteomes" id="UP000077202">
    <property type="component" value="Unassembled WGS sequence"/>
</dbReference>
<keyword evidence="2" id="KW-1185">Reference proteome</keyword>
<evidence type="ECO:0000313" key="2">
    <source>
        <dbReference type="Proteomes" id="UP000077202"/>
    </source>
</evidence>
<comment type="caution">
    <text evidence="1">The sequence shown here is derived from an EMBL/GenBank/DDBJ whole genome shotgun (WGS) entry which is preliminary data.</text>
</comment>
<protein>
    <submittedName>
        <fullName evidence="1">Uncharacterized protein</fullName>
    </submittedName>
</protein>
<reference evidence="1" key="1">
    <citation type="submission" date="2016-03" db="EMBL/GenBank/DDBJ databases">
        <title>Mechanisms controlling the formation of the plant cell surface in tip-growing cells are functionally conserved among land plants.</title>
        <authorList>
            <person name="Honkanen S."/>
            <person name="Jones V.A."/>
            <person name="Morieri G."/>
            <person name="Champion C."/>
            <person name="Hetherington A.J."/>
            <person name="Kelly S."/>
            <person name="Saint-Marcoux D."/>
            <person name="Proust H."/>
            <person name="Prescott H."/>
            <person name="Dolan L."/>
        </authorList>
    </citation>
    <scope>NUCLEOTIDE SEQUENCE [LARGE SCALE GENOMIC DNA]</scope>
    <source>
        <tissue evidence="1">Whole gametophyte</tissue>
    </source>
</reference>
<sequence>MFTSKVWKDFVELIDDGEGRKLSLLCESDDDTLQFVTNVKEDNVLMHNITNTFTVPWAGANQHTKISLLVYWLKKSSDEDINIKLNILYNKYGKIIKLANDIEVSALVDRIEVELQEDSFKSLMQNVVEESAIGTQPSHFGNPSK</sequence>